<keyword evidence="1" id="KW-0732">Signal</keyword>
<gene>
    <name evidence="2" type="ORF">OSSY52_20570</name>
</gene>
<evidence type="ECO:0000313" key="3">
    <source>
        <dbReference type="Proteomes" id="UP000516361"/>
    </source>
</evidence>
<accession>A0A7G1G8Z9</accession>
<keyword evidence="3" id="KW-1185">Reference proteome</keyword>
<feature type="chain" id="PRO_5028818436" evidence="1">
    <location>
        <begin position="20"/>
        <end position="95"/>
    </location>
</feature>
<sequence>MKKSFVVLMLVLMTFSVFAVSPKRDQSIHASNPVINSGLFNEKLNTPKMPTNIIVNSLEKNSINKVGEIGQTTGMGRLMVVAWRIGKKGVVGTVK</sequence>
<dbReference type="EMBL" id="AP018712">
    <property type="protein sequence ID" value="BBE31916.1"/>
    <property type="molecule type" value="Genomic_DNA"/>
</dbReference>
<organism evidence="2 3">
    <name type="scientific">Tepiditoga spiralis</name>
    <dbReference type="NCBI Taxonomy" id="2108365"/>
    <lineage>
        <taxon>Bacteria</taxon>
        <taxon>Thermotogati</taxon>
        <taxon>Thermotogota</taxon>
        <taxon>Thermotogae</taxon>
        <taxon>Petrotogales</taxon>
        <taxon>Petrotogaceae</taxon>
        <taxon>Tepiditoga</taxon>
    </lineage>
</organism>
<proteinExistence type="predicted"/>
<reference evidence="2 3" key="1">
    <citation type="submission" date="2018-06" db="EMBL/GenBank/DDBJ databases">
        <title>Genome sequencing of Oceanotoga sp. sy52.</title>
        <authorList>
            <person name="Mori K."/>
        </authorList>
    </citation>
    <scope>NUCLEOTIDE SEQUENCE [LARGE SCALE GENOMIC DNA]</scope>
    <source>
        <strain evidence="3">sy52</strain>
    </source>
</reference>
<dbReference type="RefSeq" id="WP_190614779.1">
    <property type="nucleotide sequence ID" value="NZ_AP018712.1"/>
</dbReference>
<dbReference type="KEGG" id="ocy:OSSY52_20570"/>
<evidence type="ECO:0000313" key="2">
    <source>
        <dbReference type="EMBL" id="BBE31916.1"/>
    </source>
</evidence>
<evidence type="ECO:0000256" key="1">
    <source>
        <dbReference type="SAM" id="SignalP"/>
    </source>
</evidence>
<dbReference type="InParanoid" id="A0A7G1G8Z9"/>
<dbReference type="AlphaFoldDB" id="A0A7G1G8Z9"/>
<protein>
    <submittedName>
        <fullName evidence="2">Uncharacterized protein</fullName>
    </submittedName>
</protein>
<dbReference type="Proteomes" id="UP000516361">
    <property type="component" value="Chromosome"/>
</dbReference>
<name>A0A7G1G8Z9_9BACT</name>
<feature type="signal peptide" evidence="1">
    <location>
        <begin position="1"/>
        <end position="19"/>
    </location>
</feature>